<organism evidence="1 2">
    <name type="scientific">Pseudaquabacterium terrae</name>
    <dbReference type="NCBI Taxonomy" id="2732868"/>
    <lineage>
        <taxon>Bacteria</taxon>
        <taxon>Pseudomonadati</taxon>
        <taxon>Pseudomonadota</taxon>
        <taxon>Betaproteobacteria</taxon>
        <taxon>Burkholderiales</taxon>
        <taxon>Sphaerotilaceae</taxon>
        <taxon>Pseudaquabacterium</taxon>
    </lineage>
</organism>
<evidence type="ECO:0000313" key="1">
    <source>
        <dbReference type="EMBL" id="NRF65410.1"/>
    </source>
</evidence>
<name>A0ABX2EC86_9BURK</name>
<dbReference type="EMBL" id="JABRWJ010000001">
    <property type="protein sequence ID" value="NRF65410.1"/>
    <property type="molecule type" value="Genomic_DNA"/>
</dbReference>
<dbReference type="RefSeq" id="WP_173119435.1">
    <property type="nucleotide sequence ID" value="NZ_JABRWJ010000001.1"/>
</dbReference>
<sequence>MIERFFVKGARFNWAAPSAISTQPQDGSIVVSPPVTAPMFYVGLDDEVVDHSLPNVSTLGFRKDMGIPYTWLNYIHGRTAKVSTMGDVLTGFMSGCWITTWTDLNGRWVGHLGTIESVGKTQPPNSTVKNTFAQAMPLTVTGYNPALAFDAGDIMPLMAKMRGKPSGQVLSLVTAANDFYSILLLERMDERGIWICAGKKQMPPVAHGVMSLELITTRPRR</sequence>
<keyword evidence="2" id="KW-1185">Reference proteome</keyword>
<gene>
    <name evidence="1" type="ORF">HLB44_00285</name>
</gene>
<proteinExistence type="predicted"/>
<evidence type="ECO:0008006" key="3">
    <source>
        <dbReference type="Google" id="ProtNLM"/>
    </source>
</evidence>
<protein>
    <recommendedName>
        <fullName evidence="3">Phage tail protein</fullName>
    </recommendedName>
</protein>
<comment type="caution">
    <text evidence="1">The sequence shown here is derived from an EMBL/GenBank/DDBJ whole genome shotgun (WGS) entry which is preliminary data.</text>
</comment>
<accession>A0ABX2EC86</accession>
<reference evidence="1 2" key="1">
    <citation type="submission" date="2020-05" db="EMBL/GenBank/DDBJ databases">
        <title>Aquincola sp. isolate from soil.</title>
        <authorList>
            <person name="Han J."/>
            <person name="Kim D.-U."/>
        </authorList>
    </citation>
    <scope>NUCLEOTIDE SEQUENCE [LARGE SCALE GENOMIC DNA]</scope>
    <source>
        <strain evidence="1 2">S2</strain>
    </source>
</reference>
<evidence type="ECO:0000313" key="2">
    <source>
        <dbReference type="Proteomes" id="UP000737171"/>
    </source>
</evidence>
<dbReference type="Proteomes" id="UP000737171">
    <property type="component" value="Unassembled WGS sequence"/>
</dbReference>